<dbReference type="PRINTS" id="PR01161">
    <property type="entry name" value="TUBULIN"/>
</dbReference>
<dbReference type="FunFam" id="3.40.50.1440:FF:000017">
    <property type="entry name" value="Tubulin epsilon chain"/>
    <property type="match status" value="1"/>
</dbReference>
<dbReference type="PROSITE" id="PS00227">
    <property type="entry name" value="TUBULIN"/>
    <property type="match status" value="1"/>
</dbReference>
<evidence type="ECO:0000256" key="5">
    <source>
        <dbReference type="RuleBase" id="RU000352"/>
    </source>
</evidence>
<name>A0A2P6NCZ3_9EUKA</name>
<keyword evidence="8" id="KW-1185">Reference proteome</keyword>
<sequence>MVHELITIQVGQCGNQIGWKFWETALKEHASYNKGGVFDESLSTFFRNVDTRYTDPQEIPVGDGRGAIRGLKARAILVDMEEGVTNKIFQDKTMRDLFDSQQLLTDRSGSGNNWAHGHEGYGPQYREELIEKIRRPVEFCDSLQSFLMLFSLGGGTGSGVGTYILELLADHFPEAYRFASVVVPSDNDDVITSPYNSVLALNKLSQFADCVLPIDNQSLIDISNRIGTPTSDGKLPFDTMNGIAANVLLQLTSSMRFGGSLNIDLNEITMNLVPFPKLHYLLSSLTPLYSLGNNNIQPRTCDDSPTARSHIPRLDQMFTDAFAKEYQIIRSGEFTAIPPNSHTRIDPRRDTYLACALMVRGGGIEMSDIRRNIERMRPSLSFVNWNEEGWKVGHCLAPPLGQKNSLLCLSNNCCIKNVFKEMHGRFMKLYSRKAHIHHYTDYMDMSMFEEGLENVVDLMREYQSFDKYNPSQKPRRIPVG</sequence>
<dbReference type="InterPro" id="IPR000217">
    <property type="entry name" value="Tubulin"/>
</dbReference>
<dbReference type="Pfam" id="PF00091">
    <property type="entry name" value="Tubulin"/>
    <property type="match status" value="1"/>
</dbReference>
<dbReference type="InterPro" id="IPR003008">
    <property type="entry name" value="Tubulin_FtsZ_GTPase"/>
</dbReference>
<feature type="domain" description="Tubulin/FtsZ GTPase" evidence="6">
    <location>
        <begin position="57"/>
        <end position="259"/>
    </location>
</feature>
<evidence type="ECO:0000256" key="1">
    <source>
        <dbReference type="ARBA" id="ARBA00009636"/>
    </source>
</evidence>
<dbReference type="InterPro" id="IPR017975">
    <property type="entry name" value="Tubulin_CS"/>
</dbReference>
<dbReference type="Gene3D" id="3.40.50.1440">
    <property type="entry name" value="Tubulin/FtsZ, GTPase domain"/>
    <property type="match status" value="1"/>
</dbReference>
<organism evidence="7 8">
    <name type="scientific">Planoprotostelium fungivorum</name>
    <dbReference type="NCBI Taxonomy" id="1890364"/>
    <lineage>
        <taxon>Eukaryota</taxon>
        <taxon>Amoebozoa</taxon>
        <taxon>Evosea</taxon>
        <taxon>Variosea</taxon>
        <taxon>Cavosteliida</taxon>
        <taxon>Cavosteliaceae</taxon>
        <taxon>Planoprotostelium</taxon>
    </lineage>
</organism>
<comment type="similarity">
    <text evidence="1 5">Belongs to the tubulin family.</text>
</comment>
<proteinExistence type="inferred from homology"/>
<dbReference type="CDD" id="cd02190">
    <property type="entry name" value="epsilon_tubulin"/>
    <property type="match status" value="1"/>
</dbReference>
<evidence type="ECO:0000313" key="8">
    <source>
        <dbReference type="Proteomes" id="UP000241769"/>
    </source>
</evidence>
<dbReference type="STRING" id="1890364.A0A2P6NCZ3"/>
<dbReference type="OrthoDB" id="1662883at2759"/>
<dbReference type="InParanoid" id="A0A2P6NCZ3"/>
<dbReference type="FunFam" id="1.10.287.600:FF:000007">
    <property type="entry name" value="tubulin epsilon chain"/>
    <property type="match status" value="1"/>
</dbReference>
<evidence type="ECO:0000313" key="7">
    <source>
        <dbReference type="EMBL" id="PRP81836.1"/>
    </source>
</evidence>
<dbReference type="PRINTS" id="PR01519">
    <property type="entry name" value="EPSLNTUBULIN"/>
</dbReference>
<dbReference type="AlphaFoldDB" id="A0A2P6NCZ3"/>
<dbReference type="Gene3D" id="1.10.287.600">
    <property type="entry name" value="Helix hairpin bin"/>
    <property type="match status" value="1"/>
</dbReference>
<dbReference type="Pfam" id="PF03953">
    <property type="entry name" value="Tubulin_C"/>
    <property type="match status" value="1"/>
</dbReference>
<keyword evidence="4 5" id="KW-0342">GTP-binding</keyword>
<dbReference type="SUPFAM" id="SSF55307">
    <property type="entry name" value="Tubulin C-terminal domain-like"/>
    <property type="match status" value="1"/>
</dbReference>
<dbReference type="Proteomes" id="UP000241769">
    <property type="component" value="Unassembled WGS sequence"/>
</dbReference>
<keyword evidence="2 5" id="KW-0493">Microtubule</keyword>
<evidence type="ECO:0000256" key="4">
    <source>
        <dbReference type="ARBA" id="ARBA00023134"/>
    </source>
</evidence>
<dbReference type="InterPro" id="IPR018316">
    <property type="entry name" value="Tubulin/FtsZ_2-layer-sand-dom"/>
</dbReference>
<evidence type="ECO:0000256" key="2">
    <source>
        <dbReference type="ARBA" id="ARBA00022701"/>
    </source>
</evidence>
<accession>A0A2P6NCZ3</accession>
<comment type="caution">
    <text evidence="7">The sequence shown here is derived from an EMBL/GenBank/DDBJ whole genome shotgun (WGS) entry which is preliminary data.</text>
</comment>
<protein>
    <submittedName>
        <fullName evidence="7">Epsilon tubulin</fullName>
    </submittedName>
</protein>
<dbReference type="SMART" id="SM00864">
    <property type="entry name" value="Tubulin"/>
    <property type="match status" value="1"/>
</dbReference>
<reference evidence="7 8" key="1">
    <citation type="journal article" date="2018" name="Genome Biol. Evol.">
        <title>Multiple Roots of Fruiting Body Formation in Amoebozoa.</title>
        <authorList>
            <person name="Hillmann F."/>
            <person name="Forbes G."/>
            <person name="Novohradska S."/>
            <person name="Ferling I."/>
            <person name="Riege K."/>
            <person name="Groth M."/>
            <person name="Westermann M."/>
            <person name="Marz M."/>
            <person name="Spaller T."/>
            <person name="Winckler T."/>
            <person name="Schaap P."/>
            <person name="Glockner G."/>
        </authorList>
    </citation>
    <scope>NUCLEOTIDE SEQUENCE [LARGE SCALE GENOMIC DNA]</scope>
    <source>
        <strain evidence="7 8">Jena</strain>
    </source>
</reference>
<dbReference type="InterPro" id="IPR008280">
    <property type="entry name" value="Tub_FtsZ_C"/>
</dbReference>
<dbReference type="EMBL" id="MDYQ01000116">
    <property type="protein sequence ID" value="PRP81836.1"/>
    <property type="molecule type" value="Genomic_DNA"/>
</dbReference>
<dbReference type="GO" id="GO:0007017">
    <property type="term" value="P:microtubule-based process"/>
    <property type="evidence" value="ECO:0007669"/>
    <property type="project" value="InterPro"/>
</dbReference>
<dbReference type="InterPro" id="IPR004057">
    <property type="entry name" value="Epsilon_tubulin"/>
</dbReference>
<evidence type="ECO:0000256" key="3">
    <source>
        <dbReference type="ARBA" id="ARBA00022741"/>
    </source>
</evidence>
<gene>
    <name evidence="7" type="ORF">PROFUN_10585</name>
</gene>
<dbReference type="GO" id="GO:0005874">
    <property type="term" value="C:microtubule"/>
    <property type="evidence" value="ECO:0007669"/>
    <property type="project" value="UniProtKB-KW"/>
</dbReference>
<dbReference type="InterPro" id="IPR036525">
    <property type="entry name" value="Tubulin/FtsZ_GTPase_sf"/>
</dbReference>
<dbReference type="SUPFAM" id="SSF52490">
    <property type="entry name" value="Tubulin nucleotide-binding domain-like"/>
    <property type="match status" value="1"/>
</dbReference>
<dbReference type="PANTHER" id="PTHR11588">
    <property type="entry name" value="TUBULIN"/>
    <property type="match status" value="1"/>
</dbReference>
<evidence type="ECO:0000259" key="6">
    <source>
        <dbReference type="SMART" id="SM00864"/>
    </source>
</evidence>
<dbReference type="InterPro" id="IPR023123">
    <property type="entry name" value="Tubulin_C"/>
</dbReference>
<keyword evidence="3 5" id="KW-0547">Nucleotide-binding</keyword>
<dbReference type="GO" id="GO:0005525">
    <property type="term" value="F:GTP binding"/>
    <property type="evidence" value="ECO:0007669"/>
    <property type="project" value="UniProtKB-UniRule"/>
</dbReference>